<dbReference type="Gene3D" id="1.25.40.10">
    <property type="entry name" value="Tetratricopeptide repeat domain"/>
    <property type="match status" value="1"/>
</dbReference>
<dbReference type="EMBL" id="CP073344">
    <property type="protein sequence ID" value="UTW05035.1"/>
    <property type="molecule type" value="Genomic_DNA"/>
</dbReference>
<keyword evidence="3" id="KW-1185">Reference proteome</keyword>
<evidence type="ECO:0000259" key="1">
    <source>
        <dbReference type="Pfam" id="PF04575"/>
    </source>
</evidence>
<dbReference type="SUPFAM" id="SSF48452">
    <property type="entry name" value="TPR-like"/>
    <property type="match status" value="1"/>
</dbReference>
<feature type="domain" description="Surface lipoprotein assembly modifier C-terminal" evidence="1">
    <location>
        <begin position="141"/>
        <end position="381"/>
    </location>
</feature>
<dbReference type="Proteomes" id="UP001059950">
    <property type="component" value="Chromosome"/>
</dbReference>
<reference evidence="2" key="1">
    <citation type="submission" date="2021-04" db="EMBL/GenBank/DDBJ databases">
        <title>Oceanospirillales bacteria with DddD are important DMSP degraders in coastal seawater.</title>
        <authorList>
            <person name="Liu J."/>
        </authorList>
    </citation>
    <scope>NUCLEOTIDE SEQUENCE</scope>
    <source>
        <strain evidence="2">GY6</strain>
    </source>
</reference>
<dbReference type="InterPro" id="IPR011990">
    <property type="entry name" value="TPR-like_helical_dom_sf"/>
</dbReference>
<evidence type="ECO:0000313" key="3">
    <source>
        <dbReference type="Proteomes" id="UP001059950"/>
    </source>
</evidence>
<dbReference type="InterPro" id="IPR007655">
    <property type="entry name" value="Slam_C"/>
</dbReference>
<evidence type="ECO:0000313" key="2">
    <source>
        <dbReference type="EMBL" id="UTW05035.1"/>
    </source>
</evidence>
<protein>
    <submittedName>
        <fullName evidence="2">DUF560 domain-containing protein</fullName>
    </submittedName>
</protein>
<name>A0ABY5GYM1_9GAMM</name>
<accession>A0ABY5GYM1</accession>
<sequence>MENDESSQLIVNNQKFVVQDSLQAQFILGGIALNNRDYEAAVAIFSDLLRKTNSPRVKLELARALFLARRFKHAKQVFQEVLSERSIPWAVKQNVRLYLDEIDSTLGFVKFGLSFVSDSNPRNFTSSKEVMIAGQILNVVPLEDNREIRGIRYKMTSGKSFSDDGRMLGFFNLSFTDFEQSQFDLWTGDTGFIYAFESLPQLRSRTGFEYSEQGGTKQYDFPYTSLLYTPDPVQQFRLNHEFKIGRLDVPSAPHLNANNYTLTTNFTRALKNGVLVKGDLSIEKSRAREEPYSYYGGSVGFGADLPLNSWGVELFGSVGKRLYEGIDPFFGAKRDDTRKRYGLMVSNKNIQFFNFMPEIGVIYEQNDSSLGFFSYDKISFVFSL</sequence>
<gene>
    <name evidence="2" type="ORF">KDX31_08565</name>
</gene>
<proteinExistence type="predicted"/>
<dbReference type="Pfam" id="PF04575">
    <property type="entry name" value="SlipAM"/>
    <property type="match status" value="1"/>
</dbReference>
<organism evidence="2 3">
    <name type="scientific">Amphritea atlantica</name>
    <dbReference type="NCBI Taxonomy" id="355243"/>
    <lineage>
        <taxon>Bacteria</taxon>
        <taxon>Pseudomonadati</taxon>
        <taxon>Pseudomonadota</taxon>
        <taxon>Gammaproteobacteria</taxon>
        <taxon>Oceanospirillales</taxon>
        <taxon>Oceanospirillaceae</taxon>
        <taxon>Amphritea</taxon>
    </lineage>
</organism>